<protein>
    <recommendedName>
        <fullName evidence="3">Nidogen G2 beta-barrel domain-containing protein</fullName>
    </recommendedName>
</protein>
<evidence type="ECO:0000313" key="1">
    <source>
        <dbReference type="EMBL" id="KFM07699.1"/>
    </source>
</evidence>
<evidence type="ECO:0000313" key="2">
    <source>
        <dbReference type="Proteomes" id="UP000053286"/>
    </source>
</evidence>
<keyword evidence="2" id="KW-1185">Reference proteome</keyword>
<dbReference type="Proteomes" id="UP000053286">
    <property type="component" value="Unassembled WGS sequence"/>
</dbReference>
<dbReference type="AlphaFoldDB" id="A0A087R2J5"/>
<sequence length="55" mass="6638">NGLKLRQGRFRLDIRKNFFTERVVEHWNRLPREVVESPSLEVFKRRVDVVLGDMV</sequence>
<organism evidence="1 2">
    <name type="scientific">Aptenodytes forsteri</name>
    <name type="common">Emperor penguin</name>
    <dbReference type="NCBI Taxonomy" id="9233"/>
    <lineage>
        <taxon>Eukaryota</taxon>
        <taxon>Metazoa</taxon>
        <taxon>Chordata</taxon>
        <taxon>Craniata</taxon>
        <taxon>Vertebrata</taxon>
        <taxon>Euteleostomi</taxon>
        <taxon>Archelosauria</taxon>
        <taxon>Archosauria</taxon>
        <taxon>Dinosauria</taxon>
        <taxon>Saurischia</taxon>
        <taxon>Theropoda</taxon>
        <taxon>Coelurosauria</taxon>
        <taxon>Aves</taxon>
        <taxon>Neognathae</taxon>
        <taxon>Neoaves</taxon>
        <taxon>Aequornithes</taxon>
        <taxon>Sphenisciformes</taxon>
        <taxon>Spheniscidae</taxon>
        <taxon>Aptenodytes</taxon>
    </lineage>
</organism>
<proteinExistence type="predicted"/>
<reference evidence="1 2" key="1">
    <citation type="submission" date="2014-04" db="EMBL/GenBank/DDBJ databases">
        <title>Genome evolution of avian class.</title>
        <authorList>
            <person name="Zhang G."/>
            <person name="Li C."/>
        </authorList>
    </citation>
    <scope>NUCLEOTIDE SEQUENCE [LARGE SCALE GENOMIC DNA]</scope>
    <source>
        <strain evidence="1">BGI_AS27</strain>
    </source>
</reference>
<accession>A0A087R2J5</accession>
<dbReference type="EMBL" id="KL226062">
    <property type="protein sequence ID" value="KFM07699.1"/>
    <property type="molecule type" value="Genomic_DNA"/>
</dbReference>
<feature type="non-terminal residue" evidence="1">
    <location>
        <position position="55"/>
    </location>
</feature>
<feature type="non-terminal residue" evidence="1">
    <location>
        <position position="1"/>
    </location>
</feature>
<gene>
    <name evidence="1" type="ORF">AS27_06430</name>
</gene>
<name>A0A087R2J5_APTFO</name>
<evidence type="ECO:0008006" key="3">
    <source>
        <dbReference type="Google" id="ProtNLM"/>
    </source>
</evidence>